<gene>
    <name evidence="1" type="ORF">D4764_02G0009600</name>
</gene>
<keyword evidence="2" id="KW-1185">Reference proteome</keyword>
<name>A0A5C6NMQ0_9TELE</name>
<dbReference type="EMBL" id="RHFK02000012">
    <property type="protein sequence ID" value="TWW67919.1"/>
    <property type="molecule type" value="Genomic_DNA"/>
</dbReference>
<evidence type="ECO:0000313" key="1">
    <source>
        <dbReference type="EMBL" id="TWW67919.1"/>
    </source>
</evidence>
<sequence length="136" mass="15372">MRSFTDEWAMVRRGTETVVMRKLQPCFRKRGLVSGSYGYSIQFAASLCWPALTLYSQVCCSMFATGEQPDVEDHRGLGLQPQHIWPGATHTQGDYTAARASERRWWISAGPSYDEQDQNTCPEHLPASCPWRGAEL</sequence>
<accession>A0A5C6NMQ0</accession>
<reference evidence="1 2" key="1">
    <citation type="submission" date="2019-04" db="EMBL/GenBank/DDBJ databases">
        <title>Chromosome genome assembly for Takifugu flavidus.</title>
        <authorList>
            <person name="Xiao S."/>
        </authorList>
    </citation>
    <scope>NUCLEOTIDE SEQUENCE [LARGE SCALE GENOMIC DNA]</scope>
    <source>
        <strain evidence="1">HTHZ2018</strain>
        <tissue evidence="1">Muscle</tissue>
    </source>
</reference>
<comment type="caution">
    <text evidence="1">The sequence shown here is derived from an EMBL/GenBank/DDBJ whole genome shotgun (WGS) entry which is preliminary data.</text>
</comment>
<organism evidence="1 2">
    <name type="scientific">Takifugu flavidus</name>
    <name type="common">sansaifugu</name>
    <dbReference type="NCBI Taxonomy" id="433684"/>
    <lineage>
        <taxon>Eukaryota</taxon>
        <taxon>Metazoa</taxon>
        <taxon>Chordata</taxon>
        <taxon>Craniata</taxon>
        <taxon>Vertebrata</taxon>
        <taxon>Euteleostomi</taxon>
        <taxon>Actinopterygii</taxon>
        <taxon>Neopterygii</taxon>
        <taxon>Teleostei</taxon>
        <taxon>Neoteleostei</taxon>
        <taxon>Acanthomorphata</taxon>
        <taxon>Eupercaria</taxon>
        <taxon>Tetraodontiformes</taxon>
        <taxon>Tetradontoidea</taxon>
        <taxon>Tetraodontidae</taxon>
        <taxon>Takifugu</taxon>
    </lineage>
</organism>
<protein>
    <submittedName>
        <fullName evidence="1">Uncharacterized protein</fullName>
    </submittedName>
</protein>
<dbReference type="AlphaFoldDB" id="A0A5C6NMQ0"/>
<dbReference type="Proteomes" id="UP000324091">
    <property type="component" value="Chromosome 2"/>
</dbReference>
<evidence type="ECO:0000313" key="2">
    <source>
        <dbReference type="Proteomes" id="UP000324091"/>
    </source>
</evidence>
<proteinExistence type="predicted"/>